<dbReference type="GO" id="GO:0051896">
    <property type="term" value="P:regulation of phosphatidylinositol 3-kinase/protein kinase B signal transduction"/>
    <property type="evidence" value="ECO:0007669"/>
    <property type="project" value="InterPro"/>
</dbReference>
<evidence type="ECO:0000256" key="12">
    <source>
        <dbReference type="ARBA" id="ARBA00069787"/>
    </source>
</evidence>
<dbReference type="Ensembl" id="ENSSSCT00050103142.1">
    <property type="protein sequence ID" value="ENSSSCP00050045037.1"/>
    <property type="gene ID" value="ENSSSCG00050075263.1"/>
</dbReference>
<accession>A0A4X1UUU8</accession>
<proteinExistence type="predicted"/>
<dbReference type="InterPro" id="IPR038926">
    <property type="entry name" value="CEP55"/>
</dbReference>
<dbReference type="OrthoDB" id="8441172at2759"/>
<dbReference type="OMA" id="AVMAKCS"/>
<dbReference type="Proteomes" id="UP000694724">
    <property type="component" value="Unplaced"/>
</dbReference>
<evidence type="ECO:0000256" key="4">
    <source>
        <dbReference type="ARBA" id="ARBA00022490"/>
    </source>
</evidence>
<dbReference type="ExpressionAtlas" id="A0A4X1UUU8">
    <property type="expression patterns" value="baseline and differential"/>
</dbReference>
<dbReference type="KEGG" id="ssc:100154549"/>
<dbReference type="Proteomes" id="UP000694728">
    <property type="component" value="Unplaced"/>
</dbReference>
<dbReference type="Pfam" id="PF12180">
    <property type="entry name" value="EABR"/>
    <property type="match status" value="1"/>
</dbReference>
<dbReference type="Ensembl" id="ENSSSCT00040011596.1">
    <property type="protein sequence ID" value="ENSSSCP00040004391.1"/>
    <property type="gene ID" value="ENSSSCG00040008935.1"/>
</dbReference>
<evidence type="ECO:0000256" key="6">
    <source>
        <dbReference type="ARBA" id="ARBA00022618"/>
    </source>
</evidence>
<dbReference type="GO" id="GO:0042802">
    <property type="term" value="F:identical protein binding"/>
    <property type="evidence" value="ECO:0007669"/>
    <property type="project" value="Ensembl"/>
</dbReference>
<dbReference type="Proteomes" id="UP000694725">
    <property type="component" value="Unplaced"/>
</dbReference>
<protein>
    <recommendedName>
        <fullName evidence="12">Centrosomal protein of 55 kDa</fullName>
    </recommendedName>
</protein>
<keyword evidence="7" id="KW-0498">Mitosis</keyword>
<evidence type="ECO:0000313" key="16">
    <source>
        <dbReference type="Ensembl" id="ENSSSCP00070032494.1"/>
    </source>
</evidence>
<dbReference type="Gene3D" id="1.20.5.1180">
    <property type="entry name" value="Geminin coiled-coil domain"/>
    <property type="match status" value="1"/>
</dbReference>
<dbReference type="GO" id="GO:0005813">
    <property type="term" value="C:centrosome"/>
    <property type="evidence" value="ECO:0007669"/>
    <property type="project" value="Ensembl"/>
</dbReference>
<dbReference type="SMR" id="A0A4X1UUU8"/>
<dbReference type="Ensembl" id="ENSSSCT00070038819.1">
    <property type="protein sequence ID" value="ENSSSCP00070032494.1"/>
    <property type="gene ID" value="ENSSSCG00070019640.1"/>
</dbReference>
<dbReference type="Ensembl" id="ENSSSCT00035038155.1">
    <property type="protein sequence ID" value="ENSSSCP00035015227.1"/>
    <property type="gene ID" value="ENSSSCG00035028841.1"/>
</dbReference>
<dbReference type="Proteomes" id="UP000694726">
    <property type="component" value="Unplaced"/>
</dbReference>
<name>A0A4X1UUU8_PIG</name>
<dbReference type="PANTHER" id="PTHR31838">
    <property type="entry name" value="CENTROSOMAL PROTEIN OF 55 KDA"/>
    <property type="match status" value="1"/>
</dbReference>
<dbReference type="Ensembl" id="ENSSSCT00045004151.1">
    <property type="protein sequence ID" value="ENSSSCP00045002636.1"/>
    <property type="gene ID" value="ENSSSCG00045002648.1"/>
</dbReference>
<feature type="domain" description="TSG101 and ALIX binding" evidence="15">
    <location>
        <begin position="173"/>
        <end position="204"/>
    </location>
</feature>
<evidence type="ECO:0000256" key="1">
    <source>
        <dbReference type="ARBA" id="ARBA00004114"/>
    </source>
</evidence>
<dbReference type="GeneID" id="100154549"/>
<evidence type="ECO:0000256" key="7">
    <source>
        <dbReference type="ARBA" id="ARBA00022776"/>
    </source>
</evidence>
<gene>
    <name evidence="16" type="primary">CEP55</name>
</gene>
<dbReference type="Proteomes" id="UP000694571">
    <property type="component" value="Unplaced"/>
</dbReference>
<evidence type="ECO:0000256" key="11">
    <source>
        <dbReference type="ARBA" id="ARBA00055531"/>
    </source>
</evidence>
<dbReference type="Proteomes" id="UP000694727">
    <property type="component" value="Unplaced"/>
</dbReference>
<keyword evidence="6" id="KW-0132">Cell division</keyword>
<dbReference type="Ensembl" id="ENSSSCT00015057694.1">
    <property type="protein sequence ID" value="ENSSSCP00015023122.1"/>
    <property type="gene ID" value="ENSSSCG00015043324.1"/>
</dbReference>
<dbReference type="GO" id="GO:0061952">
    <property type="term" value="P:midbody abscission"/>
    <property type="evidence" value="ECO:0007669"/>
    <property type="project" value="Ensembl"/>
</dbReference>
<evidence type="ECO:0000256" key="5">
    <source>
        <dbReference type="ARBA" id="ARBA00022553"/>
    </source>
</evidence>
<dbReference type="GO" id="GO:0090543">
    <property type="term" value="C:Flemming body"/>
    <property type="evidence" value="ECO:0007669"/>
    <property type="project" value="UniProtKB-SubCell"/>
</dbReference>
<dbReference type="GO" id="GO:0005814">
    <property type="term" value="C:centriole"/>
    <property type="evidence" value="ECO:0007669"/>
    <property type="project" value="UniProtKB-SubCell"/>
</dbReference>
<dbReference type="FunFam" id="1.20.5.990:FF:000006">
    <property type="entry name" value="Centrosomal protein of 55 kDa"/>
    <property type="match status" value="1"/>
</dbReference>
<dbReference type="Ensembl" id="ENSSSCT00025011509.1">
    <property type="protein sequence ID" value="ENSSSCP00025004603.1"/>
    <property type="gene ID" value="ENSSSCG00025008657.1"/>
</dbReference>
<organism evidence="16 17">
    <name type="scientific">Sus scrofa</name>
    <name type="common">Pig</name>
    <dbReference type="NCBI Taxonomy" id="9823"/>
    <lineage>
        <taxon>Eukaryota</taxon>
        <taxon>Metazoa</taxon>
        <taxon>Chordata</taxon>
        <taxon>Craniata</taxon>
        <taxon>Vertebrata</taxon>
        <taxon>Euteleostomi</taxon>
        <taxon>Mammalia</taxon>
        <taxon>Eutheria</taxon>
        <taxon>Laurasiatheria</taxon>
        <taxon>Artiodactyla</taxon>
        <taxon>Suina</taxon>
        <taxon>Suidae</taxon>
        <taxon>Sus</taxon>
    </lineage>
</organism>
<dbReference type="Ensembl" id="ENSSSCT00055057465.1">
    <property type="protein sequence ID" value="ENSSSCP00055045977.1"/>
    <property type="gene ID" value="ENSSSCG00055028968.1"/>
</dbReference>
<feature type="compositionally biased region" description="Basic and acidic residues" evidence="14">
    <location>
        <begin position="1"/>
        <end position="11"/>
    </location>
</feature>
<dbReference type="GO" id="GO:0045184">
    <property type="term" value="P:establishment of protein localization"/>
    <property type="evidence" value="ECO:0007669"/>
    <property type="project" value="Ensembl"/>
</dbReference>
<dbReference type="CTD" id="55165"/>
<dbReference type="AlphaFoldDB" id="A0A4X1UUU8"/>
<evidence type="ECO:0000256" key="13">
    <source>
        <dbReference type="SAM" id="Coils"/>
    </source>
</evidence>
<feature type="coiled-coil region" evidence="13">
    <location>
        <begin position="101"/>
        <end position="145"/>
    </location>
</feature>
<feature type="coiled-coil region" evidence="13">
    <location>
        <begin position="256"/>
        <end position="325"/>
    </location>
</feature>
<keyword evidence="10" id="KW-0131">Cell cycle</keyword>
<dbReference type="RefSeq" id="XP_005671353.1">
    <property type="nucleotide sequence ID" value="XM_005671296.3"/>
</dbReference>
<dbReference type="Proteomes" id="UP000314985">
    <property type="component" value="Chromosome 14"/>
</dbReference>
<dbReference type="Gene3D" id="1.20.5.990">
    <property type="entry name" value="Nemo cc2-lz domain - 1d5 darpin complex"/>
    <property type="match status" value="1"/>
</dbReference>
<evidence type="ECO:0000256" key="8">
    <source>
        <dbReference type="ARBA" id="ARBA00023054"/>
    </source>
</evidence>
<dbReference type="GO" id="GO:0045171">
    <property type="term" value="C:intercellular bridge"/>
    <property type="evidence" value="ECO:0007669"/>
    <property type="project" value="Ensembl"/>
</dbReference>
<keyword evidence="9" id="KW-0206">Cytoskeleton</keyword>
<dbReference type="RefSeq" id="XP_013839026.1">
    <property type="nucleotide sequence ID" value="XM_013983572.2"/>
</dbReference>
<sequence length="464" mass="54104">MSSRSPKELIKSKWGSKPSNSKSETALERFRGEIAALKTSVDEITSGKGKLTDKDRHRLLEKIRVLEAEREKNAYCLTEKDKEIQRLRDQLKAKYSTTALLEQLEEKTKEGERREQLLKSLSEETDVLKKQLSATTARLAELEGKASTLRLSQTVATSCLNPSMSEIHEMEVQLKDALEKNQQWLVYDQQREVYVKGLLAKIFELEQQKSETAAHVLPQQTKKTESEGYLQEEKQKYYNHLLVNAKKDLEVERQTVTQLNFELSEFRRKYEETQKEVQDLNQLLCLQRKADVQHLEDDRHKTEKIQRLKEENDLAREKLGEEKKRSEELLSQVQFLYTSLLKQQEEQTKVALLEQQIQACTLDFENEKLDRQNMQHQLHVILKELRKARNQITQLESLKQFREFAFTEPLVTFQGETENRGKVASPKSPTAALNESLVECPKCNIQYPATEHRDLLVHVEYCSK</sequence>
<evidence type="ECO:0000259" key="15">
    <source>
        <dbReference type="Pfam" id="PF12180"/>
    </source>
</evidence>
<dbReference type="Proteomes" id="UP000694570">
    <property type="component" value="Unplaced"/>
</dbReference>
<evidence type="ECO:0000256" key="3">
    <source>
        <dbReference type="ARBA" id="ARBA00004626"/>
    </source>
</evidence>
<dbReference type="Proteomes" id="UP000694720">
    <property type="component" value="Unplaced"/>
</dbReference>
<evidence type="ECO:0000313" key="17">
    <source>
        <dbReference type="Proteomes" id="UP000314985"/>
    </source>
</evidence>
<comment type="subcellular location">
    <subcellularLocation>
        <location evidence="3">Cleavage furrow</location>
    </subcellularLocation>
    <subcellularLocation>
        <location evidence="1">Cytoplasm</location>
        <location evidence="1">Cytoskeleton</location>
        <location evidence="1">Microtubule organizing center</location>
        <location evidence="1">Centrosome</location>
        <location evidence="1">Centriole</location>
    </subcellularLocation>
    <subcellularLocation>
        <location evidence="2">Midbody</location>
        <location evidence="2">Midbody ring</location>
    </subcellularLocation>
</comment>
<dbReference type="Proteomes" id="UP000694722">
    <property type="component" value="Unplaced"/>
</dbReference>
<dbReference type="GO" id="GO:1904888">
    <property type="term" value="P:cranial skeletal system development"/>
    <property type="evidence" value="ECO:0007669"/>
    <property type="project" value="Ensembl"/>
</dbReference>
<feature type="coiled-coil region" evidence="13">
    <location>
        <begin position="371"/>
        <end position="398"/>
    </location>
</feature>
<comment type="function">
    <text evidence="11">Plays a role in mitotic exit and cytokinesis. Recruits PDCD6IP and TSG101 to midbody during cytokinesis. Required for successful completion of cytokinesis. Not required for microtubule nucleation. Plays a role in the development of the brain and kidney.</text>
</comment>
<reference evidence="16" key="2">
    <citation type="submission" date="2025-05" db="UniProtKB">
        <authorList>
            <consortium name="Ensembl"/>
        </authorList>
    </citation>
    <scope>IDENTIFICATION</scope>
</reference>
<evidence type="ECO:0000256" key="2">
    <source>
        <dbReference type="ARBA" id="ARBA00004476"/>
    </source>
</evidence>
<dbReference type="Ensembl" id="ENSSSCT00065003704.1">
    <property type="protein sequence ID" value="ENSSSCP00065001396.1"/>
    <property type="gene ID" value="ENSSSCG00065002858.1"/>
</dbReference>
<dbReference type="PANTHER" id="PTHR31838:SF1">
    <property type="entry name" value="CENTROSOMAL PROTEIN OF 55 KDA"/>
    <property type="match status" value="1"/>
</dbReference>
<feature type="region of interest" description="Disordered" evidence="14">
    <location>
        <begin position="1"/>
        <end position="27"/>
    </location>
</feature>
<keyword evidence="8 13" id="KW-0175">Coiled coil</keyword>
<evidence type="ECO:0000256" key="9">
    <source>
        <dbReference type="ARBA" id="ARBA00023212"/>
    </source>
</evidence>
<dbReference type="GO" id="GO:0032154">
    <property type="term" value="C:cleavage furrow"/>
    <property type="evidence" value="ECO:0007669"/>
    <property type="project" value="UniProtKB-SubCell"/>
</dbReference>
<dbReference type="Ensembl" id="ENSSSCT00070038830.1">
    <property type="protein sequence ID" value="ENSSSCP00070032504.1"/>
    <property type="gene ID" value="ENSSSCG00070019640.1"/>
</dbReference>
<keyword evidence="4" id="KW-0963">Cytoplasm</keyword>
<dbReference type="Ensembl" id="ENSSSCT00030065748.1">
    <property type="protein sequence ID" value="ENSSSCP00030030073.1"/>
    <property type="gene ID" value="ENSSSCG00030047130.1"/>
</dbReference>
<dbReference type="FunFam" id="1.20.5.1180:FF:000002">
    <property type="entry name" value="Centrosomal protein of 55 kDa"/>
    <property type="match status" value="1"/>
</dbReference>
<evidence type="ECO:0000256" key="14">
    <source>
        <dbReference type="SAM" id="MobiDB-lite"/>
    </source>
</evidence>
<keyword evidence="5" id="KW-0597">Phosphoprotein</keyword>
<evidence type="ECO:0000256" key="10">
    <source>
        <dbReference type="ARBA" id="ARBA00023306"/>
    </source>
</evidence>
<dbReference type="InterPro" id="IPR022008">
    <property type="entry name" value="EABR"/>
</dbReference>
<reference evidence="16 17" key="1">
    <citation type="submission" date="2017-08" db="EMBL/GenBank/DDBJ databases">
        <title>USMARCv1.0.</title>
        <authorList>
            <person name="Hannum G.I."/>
            <person name="Koren S."/>
            <person name="Schroeder S.G."/>
            <person name="Chin S.C."/>
            <person name="Nonneman D.J."/>
            <person name="Becker S.A."/>
            <person name="Rosen B.D."/>
            <person name="Bickhart D.M."/>
            <person name="Putnam N.H."/>
            <person name="Green R.E."/>
            <person name="Tuggle C.K."/>
            <person name="Liu H."/>
            <person name="Rohrer G.A."/>
            <person name="Warr A."/>
            <person name="Hall R."/>
            <person name="Kim K."/>
            <person name="Hume D.A."/>
            <person name="Talbot R."/>
            <person name="Chow W."/>
            <person name="Howe K."/>
            <person name="Schwartz A.S."/>
            <person name="Watson M."/>
            <person name="Archibald A.L."/>
            <person name="Phillippy A.M."/>
            <person name="Smith T.P.L."/>
        </authorList>
    </citation>
    <scope>NUCLEOTIDE SEQUENCE [LARGE SCALE GENOMIC DNA]</scope>
</reference>